<keyword evidence="3" id="KW-1185">Reference proteome</keyword>
<reference evidence="2" key="1">
    <citation type="journal article" date="2020" name="Phytopathology">
        <title>Genome sequence and comparative analysis of Colletotrichum gloeosporioides isolated from Liriodendron leaves.</title>
        <authorList>
            <person name="Fu F.F."/>
            <person name="Hao Z."/>
            <person name="Wang P."/>
            <person name="Lu Y."/>
            <person name="Xue L.J."/>
            <person name="Wei G."/>
            <person name="Tian Y."/>
            <person name="Baishi H."/>
            <person name="Xu H."/>
            <person name="Shi J."/>
            <person name="Cheng T."/>
            <person name="Wang G."/>
            <person name="Yi Y."/>
            <person name="Chen J."/>
        </authorList>
    </citation>
    <scope>NUCLEOTIDE SEQUENCE</scope>
    <source>
        <strain evidence="2">Lc1</strain>
    </source>
</reference>
<dbReference type="EMBL" id="WVTB01000015">
    <property type="protein sequence ID" value="KAF3809713.1"/>
    <property type="molecule type" value="Genomic_DNA"/>
</dbReference>
<dbReference type="PANTHER" id="PTHR33112:SF9">
    <property type="entry name" value="HETEROKARYON INCOMPATIBILITY DOMAIN-CONTAINING PROTEIN"/>
    <property type="match status" value="1"/>
</dbReference>
<organism evidence="2 3">
    <name type="scientific">Colletotrichum gloeosporioides</name>
    <name type="common">Anthracnose fungus</name>
    <name type="synonym">Glomerella cingulata</name>
    <dbReference type="NCBI Taxonomy" id="474922"/>
    <lineage>
        <taxon>Eukaryota</taxon>
        <taxon>Fungi</taxon>
        <taxon>Dikarya</taxon>
        <taxon>Ascomycota</taxon>
        <taxon>Pezizomycotina</taxon>
        <taxon>Sordariomycetes</taxon>
        <taxon>Hypocreomycetidae</taxon>
        <taxon>Glomerellales</taxon>
        <taxon>Glomerellaceae</taxon>
        <taxon>Colletotrichum</taxon>
        <taxon>Colletotrichum gloeosporioides species complex</taxon>
    </lineage>
</organism>
<dbReference type="Proteomes" id="UP000613401">
    <property type="component" value="Unassembled WGS sequence"/>
</dbReference>
<dbReference type="PANTHER" id="PTHR33112">
    <property type="entry name" value="DOMAIN PROTEIN, PUTATIVE-RELATED"/>
    <property type="match status" value="1"/>
</dbReference>
<dbReference type="Pfam" id="PF06985">
    <property type="entry name" value="HET"/>
    <property type="match status" value="1"/>
</dbReference>
<evidence type="ECO:0000313" key="3">
    <source>
        <dbReference type="Proteomes" id="UP000613401"/>
    </source>
</evidence>
<sequence>MAESSLCSSCLEIFSGSYITVGEYLKHHSDQIPHSQLLLPTERHHWRLRLDVSPASQKRPSLYLHHSIQKLAEARHGCSLCAMIYDQPKDLSDDYEDHNWAIPMIVPQEYLFPWGAFKLCFLYVQSVKDGIYTHRGIRELNNFEVVDMSIPSDTNSWLPELSRQNALVRIRDWLHEETPLPSMGLTSTLPTRLIHFLPANASEKSEMVRLETNNMNATTEYAALSHCWGGKHPIMLRHENLKELVGGVPLNTLPRTFQDAIKLAASLGIHHLWIDSLCIIQDSKEDWEAEAARMASVYLGAKVTISATAADDSSTGTMPDSMLRYPAYIKPTWTGFEDIPMLQKPFRIIDNTSFSRRVLLRNIFTRGWVYQERILSPKVIHCADDQLWWFSISDAKGYVFNETCKGHEFDVLRVSSLSQSVSPSELYSVRPNSEASPSRRVWWSLVEDYMTRQFTFDSDRLIAIGGVTSVYQRLSGLREDAYLAGLWRHTLLEDLLWTTREGRRSSPPQGYRAPSWSWASMEPIHYHAHKFSLGSVNVQSSSDGLRTFGLVASVEDANVETTSSRFGSVVNGHLVLHGPLIRAKLSSQMIDVPGAYMYASGISEFFPGGILKYQLSTLSLRKREDAKEKEIADVIADVDLVTKPTLDDTFPIYCSMGESVVYLAVIEHHQFTQDSKLKADRAHALVLERGLYDGEYRRIGYVYMAPTVLYPLSLHGTFGAFDPLNQDEYLRVGEKPGTTFIESSNRLV</sequence>
<evidence type="ECO:0000259" key="1">
    <source>
        <dbReference type="Pfam" id="PF06985"/>
    </source>
</evidence>
<protein>
    <recommendedName>
        <fullName evidence="1">Heterokaryon incompatibility domain-containing protein</fullName>
    </recommendedName>
</protein>
<dbReference type="GeneID" id="69012405"/>
<dbReference type="RefSeq" id="XP_045268872.1">
    <property type="nucleotide sequence ID" value="XM_045405281.1"/>
</dbReference>
<reference evidence="2" key="2">
    <citation type="submission" date="2020-03" db="EMBL/GenBank/DDBJ databases">
        <authorList>
            <person name="Fu F.-F."/>
            <person name="Chen J."/>
        </authorList>
    </citation>
    <scope>NUCLEOTIDE SEQUENCE</scope>
    <source>
        <strain evidence="2">Lc1</strain>
    </source>
</reference>
<dbReference type="InterPro" id="IPR010730">
    <property type="entry name" value="HET"/>
</dbReference>
<gene>
    <name evidence="2" type="ORF">GCG54_00005254</name>
</gene>
<evidence type="ECO:0000313" key="2">
    <source>
        <dbReference type="EMBL" id="KAF3809713.1"/>
    </source>
</evidence>
<feature type="domain" description="Heterokaryon incompatibility" evidence="1">
    <location>
        <begin position="221"/>
        <end position="372"/>
    </location>
</feature>
<name>A0A8H4CT94_COLGL</name>
<dbReference type="AlphaFoldDB" id="A0A8H4CT94"/>
<proteinExistence type="predicted"/>
<comment type="caution">
    <text evidence="2">The sequence shown here is derived from an EMBL/GenBank/DDBJ whole genome shotgun (WGS) entry which is preliminary data.</text>
</comment>
<accession>A0A8H4CT94</accession>